<gene>
    <name evidence="2" type="ORF">BLNAU_199</name>
</gene>
<evidence type="ECO:0000313" key="2">
    <source>
        <dbReference type="EMBL" id="KAK2964898.1"/>
    </source>
</evidence>
<dbReference type="EMBL" id="JARBJD010000001">
    <property type="protein sequence ID" value="KAK2964898.1"/>
    <property type="molecule type" value="Genomic_DNA"/>
</dbReference>
<dbReference type="Gene3D" id="1.25.40.10">
    <property type="entry name" value="Tetratricopeptide repeat domain"/>
    <property type="match status" value="2"/>
</dbReference>
<dbReference type="SMART" id="SM00028">
    <property type="entry name" value="TPR"/>
    <property type="match status" value="4"/>
</dbReference>
<comment type="similarity">
    <text evidence="1">Belongs to the CNOT10 family.</text>
</comment>
<dbReference type="InterPro" id="IPR039740">
    <property type="entry name" value="CNOT10"/>
</dbReference>
<dbReference type="SUPFAM" id="SSF48452">
    <property type="entry name" value="TPR-like"/>
    <property type="match status" value="2"/>
</dbReference>
<dbReference type="Proteomes" id="UP001281761">
    <property type="component" value="Unassembled WGS sequence"/>
</dbReference>
<evidence type="ECO:0008006" key="4">
    <source>
        <dbReference type="Google" id="ProtNLM"/>
    </source>
</evidence>
<dbReference type="InterPro" id="IPR011990">
    <property type="entry name" value="TPR-like_helical_dom_sf"/>
</dbReference>
<protein>
    <recommendedName>
        <fullName evidence="4">CCR4-NOT transcription complex subunit 10</fullName>
    </recommendedName>
</protein>
<proteinExistence type="inferred from homology"/>
<dbReference type="InterPro" id="IPR019734">
    <property type="entry name" value="TPR_rpt"/>
</dbReference>
<dbReference type="PANTHER" id="PTHR12979:SF5">
    <property type="entry name" value="CCR4-NOT TRANSCRIPTION COMPLEX SUBUNIT 10"/>
    <property type="match status" value="1"/>
</dbReference>
<name>A0ABQ9YMC3_9EUKA</name>
<sequence length="795" mass="90266">MTNKVSQLEQLIPAQQAFLQEDFRQCLELLQPFESTVDSRPPSEQIIFQHNIILLKYLNGQYPNPYEFIQRMEELLMETDPIILQQNPFVCYNLAVVYLHLGRYSRVLELLTPHVPKIKTYSFPEWLFRFKMMTILLETNILIGDEDQCTSLFHEMQYIHLPKPTKDYEQQWSNHVQFTHRFLRFHFNDLAFISSTTYEKDRTHLINTAKNIPPKLRFAVETLTTAKADFQQKKTVDSLETLHAALLTISKEYCPIVMNNIGRIHRKLQHPALAATWFLAALEEGNQLVSDSLDHKEGSLSFFEAVDRSCRPAIVLNLAKALFVLREYESAFYAFKEAILSWPDDPLLWERLGECAIFVCSQDVKNNLVDCTTQIASLNGTQTVYTINTSDRFARTIDNIPTDEAEARSYLMSNRTHHNSFLKQLRESQEKESAEMFQFSESADVFAYGPKVVEEASSENPTDLPPVQHDWVSSGTLSMDFGIVCLENATTLALRSIEEKERFRQLKQKQGKQGTPSNTIKQLLAEQQQLVSVLHHSLIQLSYARLSVGEYQLALLAAQQFITFSTNHPTPNAPPPDPYLIYLATLYSGEAYFKLNQVSAAEKALTSLSPEDINQAQQMESARRLAFDPNPSLCLSRANYDIADMASDKASADNDNLIKIAGKSVVSLLPKQPVTQENPTTLILRTQPSISGHVDIHIALFVNLSVVYTLQRAYTKAKETVELVLTIAPQSPAAVLAQVFLEEAIKAEDEDRADEFLFGVRDHRSMIVERLALPVSVHTSFIPHAPSLSNMVNMP</sequence>
<evidence type="ECO:0000313" key="3">
    <source>
        <dbReference type="Proteomes" id="UP001281761"/>
    </source>
</evidence>
<comment type="caution">
    <text evidence="2">The sequence shown here is derived from an EMBL/GenBank/DDBJ whole genome shotgun (WGS) entry which is preliminary data.</text>
</comment>
<dbReference type="PANTHER" id="PTHR12979">
    <property type="entry name" value="CCR4-NOT TRANSCRIPTION COMPLEX SUBUNIT 10"/>
    <property type="match status" value="1"/>
</dbReference>
<accession>A0ABQ9YMC3</accession>
<organism evidence="2 3">
    <name type="scientific">Blattamonas nauphoetae</name>
    <dbReference type="NCBI Taxonomy" id="2049346"/>
    <lineage>
        <taxon>Eukaryota</taxon>
        <taxon>Metamonada</taxon>
        <taxon>Preaxostyla</taxon>
        <taxon>Oxymonadida</taxon>
        <taxon>Blattamonas</taxon>
    </lineage>
</organism>
<evidence type="ECO:0000256" key="1">
    <source>
        <dbReference type="ARBA" id="ARBA00010080"/>
    </source>
</evidence>
<keyword evidence="3" id="KW-1185">Reference proteome</keyword>
<reference evidence="2 3" key="1">
    <citation type="journal article" date="2022" name="bioRxiv">
        <title>Genomics of Preaxostyla Flagellates Illuminates Evolutionary Transitions and the Path Towards Mitochondrial Loss.</title>
        <authorList>
            <person name="Novak L.V.F."/>
            <person name="Treitli S.C."/>
            <person name="Pyrih J."/>
            <person name="Halakuc P."/>
            <person name="Pipaliya S.V."/>
            <person name="Vacek V."/>
            <person name="Brzon O."/>
            <person name="Soukal P."/>
            <person name="Eme L."/>
            <person name="Dacks J.B."/>
            <person name="Karnkowska A."/>
            <person name="Elias M."/>
            <person name="Hampl V."/>
        </authorList>
    </citation>
    <scope>NUCLEOTIDE SEQUENCE [LARGE SCALE GENOMIC DNA]</scope>
    <source>
        <strain evidence="2">NAU3</strain>
        <tissue evidence="2">Gut</tissue>
    </source>
</reference>